<organism evidence="1 2">
    <name type="scientific">Methanosarcina flavescens</name>
    <dbReference type="NCBI Taxonomy" id="1715806"/>
    <lineage>
        <taxon>Archaea</taxon>
        <taxon>Methanobacteriati</taxon>
        <taxon>Methanobacteriota</taxon>
        <taxon>Stenosarchaea group</taxon>
        <taxon>Methanomicrobia</taxon>
        <taxon>Methanosarcinales</taxon>
        <taxon>Methanosarcinaceae</taxon>
        <taxon>Methanosarcina</taxon>
    </lineage>
</organism>
<sequence>MFLPGIVCILNPLFEKFYPPLSFSNSYPDEKINTIGMEKDFIRKDNEQYNSRRVRKVYKRFNTYISYKKSYPGYKTQTQILKLVFEDLRKTSVKISVTSQFLAGLRKDS</sequence>
<dbReference type="Proteomes" id="UP000053087">
    <property type="component" value="Chromosome"/>
</dbReference>
<evidence type="ECO:0000313" key="1">
    <source>
        <dbReference type="EMBL" id="AYK14263.1"/>
    </source>
</evidence>
<keyword evidence="2" id="KW-1185">Reference proteome</keyword>
<dbReference type="AlphaFoldDB" id="A0A660HPS9"/>
<dbReference type="KEGG" id="mfz:AOB57_002785"/>
<name>A0A660HPS9_9EURY</name>
<proteinExistence type="predicted"/>
<gene>
    <name evidence="1" type="ORF">AOB57_002785</name>
</gene>
<evidence type="ECO:0000313" key="2">
    <source>
        <dbReference type="Proteomes" id="UP000053087"/>
    </source>
</evidence>
<dbReference type="EMBL" id="CP032683">
    <property type="protein sequence ID" value="AYK14263.1"/>
    <property type="molecule type" value="Genomic_DNA"/>
</dbReference>
<reference evidence="1 2" key="1">
    <citation type="journal article" date="2016" name="Int. J. Syst. Evol. Microbiol.">
        <title>Methanosarcina flavescens sp. nov., a methanogenic archaeon isolated from a full-scale anaerobic digester.</title>
        <authorList>
            <person name="Kern T."/>
            <person name="Fischer M.A."/>
            <person name="Deppenmeier U."/>
            <person name="Schmitz R.A."/>
            <person name="Rother M."/>
        </authorList>
    </citation>
    <scope>NUCLEOTIDE SEQUENCE [LARGE SCALE GENOMIC DNA]</scope>
    <source>
        <strain evidence="1 2">E03.2</strain>
    </source>
</reference>
<accession>A0A660HPS9</accession>
<protein>
    <submittedName>
        <fullName evidence="1">Uncharacterized protein</fullName>
    </submittedName>
</protein>